<feature type="region of interest" description="Disordered" evidence="1">
    <location>
        <begin position="391"/>
        <end position="410"/>
    </location>
</feature>
<sequence length="1279" mass="141836">MWRRDPTLFYRTPIRRSTDSILHTFSTSKPRYARYSDESDNNNGKRPDAMSDQEHLEWLRQRYLRRWRKRIEEDPYRALFGASEDMLSGKGLEGYLARQAEIHKKGIEWVNKRFPKWMREDMGLRDPDEFEIKEEKKAKDGSGYPKKVNFEGNTEVKSKERDDSLPGRSSRHGRFEGESWNKGIESPSDSRRPREQPISPFQDSSELHKDIVQGIRKGMQAPEMPTPVERNPTHEPVLEPTSTTLSGTQATADATARESTFIEEFLADKTPLGPPTRSERTDGKDWRQTALERRVASSPTIKPRRNTSVPVVDVSAKDKARAEKSTGLEQVARLVVRNHGSGQSGSDKAVLYFHGPPGSRVGMSDVENFASKVVEQGVELKAGENLTSVAETTDEAGGAPPPQGHFPRINTDDWIVDTTRGSPKQIDELDDAARQATVKDINNVNFGQKKPDAPVVPRRSTSDVLQQLPKDDLDFLTADDIRASMGRTKGVREDKNIIRQKLEEEYQKETPELDPMLEAQVVNNQYMRRKAGEMVQAQEKPNPIVSKPAADVAEQDTAAFEDKVDTKPVSVLETGLDFMSRWLHTGGNVLAQHFWQDPVRLVAGQLSGAEEEFFKGIGSGVLKGRRTFALIKDELIEDIPACKELVNRLNRDEIKASAGAVRLYRELPSALKDTFDAAASKAAAHARIGKLRQALLDTDKQFKEACDLVDNMKTDTKPSFLLQKRLIFAADVLRKNAKLTRMAVFGLQGRIEVATASDGLIFRELLHRLLTLQDTQLALSRLVSRAMQVLGVNPNAQTSATKTDELTADLADQSVAEALASAAAKDDPVKQDIDHQAVNEKLEEEVSKQKDAMRGLSDDGYKHPPKPFIWKSFDGPNPLAHSLFRPFGLQLDSLGKKVDAEKEGETTAAKKGRGDRELVKEVKKAYEDVYGAITVDHRQITPEEERTVVAEEVTKVSDTKEPKRQASIQMLKEDEVSPSVTNKGSITDTTSESKPKGNVAAEETVSEVYSAADADKVNPPAAVEIVQSFDEVNKKGNAEGERLPTEASGLPTADLKNAQDLPSPPDVPQEGARLPAFLHYTTLIYNAETDKLSVTTSQVPIDKPPTSPIPLHEALATLTHPAKFVDHLPEAFHIIAVKPDVLTVEEASPSSSTAVRFSTTSLGNKDAEHPLEAEETDGWKGINPVDGTTTLSPTGFEGVGSDLERDHLEFQERRRKADEYNREINEVRRNFEAAKQPYDADGKKRKGRVGFGGVVKSAIWAGAVCYVIGIMAELAKSPF</sequence>
<feature type="compositionally biased region" description="Basic and acidic residues" evidence="1">
    <location>
        <begin position="154"/>
        <end position="165"/>
    </location>
</feature>
<keyword evidence="3" id="KW-1185">Reference proteome</keyword>
<evidence type="ECO:0000256" key="1">
    <source>
        <dbReference type="SAM" id="MobiDB-lite"/>
    </source>
</evidence>
<proteinExistence type="predicted"/>
<dbReference type="EMBL" id="ML976656">
    <property type="protein sequence ID" value="KAF1980230.1"/>
    <property type="molecule type" value="Genomic_DNA"/>
</dbReference>
<feature type="region of interest" description="Disordered" evidence="1">
    <location>
        <begin position="1149"/>
        <end position="1185"/>
    </location>
</feature>
<feature type="compositionally biased region" description="Basic and acidic residues" evidence="1">
    <location>
        <begin position="953"/>
        <end position="964"/>
    </location>
</feature>
<accession>A0A6A5VUH9</accession>
<feature type="compositionally biased region" description="Basic and acidic residues" evidence="1">
    <location>
        <begin position="315"/>
        <end position="325"/>
    </location>
</feature>
<protein>
    <submittedName>
        <fullName evidence="2">Uncharacterized protein</fullName>
    </submittedName>
</protein>
<feature type="compositionally biased region" description="Basic and acidic residues" evidence="1">
    <location>
        <begin position="277"/>
        <end position="295"/>
    </location>
</feature>
<evidence type="ECO:0000313" key="3">
    <source>
        <dbReference type="Proteomes" id="UP000800036"/>
    </source>
</evidence>
<feature type="compositionally biased region" description="Polar residues" evidence="1">
    <location>
        <begin position="1149"/>
        <end position="1163"/>
    </location>
</feature>
<feature type="region of interest" description="Disordered" evidence="1">
    <location>
        <begin position="32"/>
        <end position="52"/>
    </location>
</feature>
<feature type="compositionally biased region" description="Basic and acidic residues" evidence="1">
    <location>
        <begin position="43"/>
        <end position="52"/>
    </location>
</feature>
<organism evidence="2 3">
    <name type="scientific">Bimuria novae-zelandiae CBS 107.79</name>
    <dbReference type="NCBI Taxonomy" id="1447943"/>
    <lineage>
        <taxon>Eukaryota</taxon>
        <taxon>Fungi</taxon>
        <taxon>Dikarya</taxon>
        <taxon>Ascomycota</taxon>
        <taxon>Pezizomycotina</taxon>
        <taxon>Dothideomycetes</taxon>
        <taxon>Pleosporomycetidae</taxon>
        <taxon>Pleosporales</taxon>
        <taxon>Massarineae</taxon>
        <taxon>Didymosphaeriaceae</taxon>
        <taxon>Bimuria</taxon>
    </lineage>
</organism>
<gene>
    <name evidence="2" type="ORF">BU23DRAFT_548416</name>
</gene>
<feature type="compositionally biased region" description="Polar residues" evidence="1">
    <location>
        <begin position="240"/>
        <end position="252"/>
    </location>
</feature>
<dbReference type="AlphaFoldDB" id="A0A6A5VUH9"/>
<dbReference type="OrthoDB" id="3946750at2759"/>
<name>A0A6A5VUH9_9PLEO</name>
<reference evidence="2" key="1">
    <citation type="journal article" date="2020" name="Stud. Mycol.">
        <title>101 Dothideomycetes genomes: a test case for predicting lifestyles and emergence of pathogens.</title>
        <authorList>
            <person name="Haridas S."/>
            <person name="Albert R."/>
            <person name="Binder M."/>
            <person name="Bloem J."/>
            <person name="Labutti K."/>
            <person name="Salamov A."/>
            <person name="Andreopoulos B."/>
            <person name="Baker S."/>
            <person name="Barry K."/>
            <person name="Bills G."/>
            <person name="Bluhm B."/>
            <person name="Cannon C."/>
            <person name="Castanera R."/>
            <person name="Culley D."/>
            <person name="Daum C."/>
            <person name="Ezra D."/>
            <person name="Gonzalez J."/>
            <person name="Henrissat B."/>
            <person name="Kuo A."/>
            <person name="Liang C."/>
            <person name="Lipzen A."/>
            <person name="Lutzoni F."/>
            <person name="Magnuson J."/>
            <person name="Mondo S."/>
            <person name="Nolan M."/>
            <person name="Ohm R."/>
            <person name="Pangilinan J."/>
            <person name="Park H.-J."/>
            <person name="Ramirez L."/>
            <person name="Alfaro M."/>
            <person name="Sun H."/>
            <person name="Tritt A."/>
            <person name="Yoshinaga Y."/>
            <person name="Zwiers L.-H."/>
            <person name="Turgeon B."/>
            <person name="Goodwin S."/>
            <person name="Spatafora J."/>
            <person name="Crous P."/>
            <person name="Grigoriev I."/>
        </authorList>
    </citation>
    <scope>NUCLEOTIDE SEQUENCE</scope>
    <source>
        <strain evidence="2">CBS 107.79</strain>
    </source>
</reference>
<feature type="region of interest" description="Disordered" evidence="1">
    <location>
        <begin position="953"/>
        <end position="1001"/>
    </location>
</feature>
<dbReference type="Proteomes" id="UP000800036">
    <property type="component" value="Unassembled WGS sequence"/>
</dbReference>
<feature type="region of interest" description="Disordered" evidence="1">
    <location>
        <begin position="135"/>
        <end position="325"/>
    </location>
</feature>
<evidence type="ECO:0000313" key="2">
    <source>
        <dbReference type="EMBL" id="KAF1980230.1"/>
    </source>
</evidence>
<feature type="compositionally biased region" description="Polar residues" evidence="1">
    <location>
        <begin position="978"/>
        <end position="992"/>
    </location>
</feature>